<reference evidence="1" key="1">
    <citation type="submission" date="2020-05" db="EMBL/GenBank/DDBJ databases">
        <title>Large-scale comparative analyses of tick genomes elucidate their genetic diversity and vector capacities.</title>
        <authorList>
            <person name="Jia N."/>
            <person name="Wang J."/>
            <person name="Shi W."/>
            <person name="Du L."/>
            <person name="Sun Y."/>
            <person name="Zhan W."/>
            <person name="Jiang J."/>
            <person name="Wang Q."/>
            <person name="Zhang B."/>
            <person name="Ji P."/>
            <person name="Sakyi L.B."/>
            <person name="Cui X."/>
            <person name="Yuan T."/>
            <person name="Jiang B."/>
            <person name="Yang W."/>
            <person name="Lam T.T.-Y."/>
            <person name="Chang Q."/>
            <person name="Ding S."/>
            <person name="Wang X."/>
            <person name="Zhu J."/>
            <person name="Ruan X."/>
            <person name="Zhao L."/>
            <person name="Wei J."/>
            <person name="Que T."/>
            <person name="Du C."/>
            <person name="Cheng J."/>
            <person name="Dai P."/>
            <person name="Han X."/>
            <person name="Huang E."/>
            <person name="Gao Y."/>
            <person name="Liu J."/>
            <person name="Shao H."/>
            <person name="Ye R."/>
            <person name="Li L."/>
            <person name="Wei W."/>
            <person name="Wang X."/>
            <person name="Wang C."/>
            <person name="Yang T."/>
            <person name="Huo Q."/>
            <person name="Li W."/>
            <person name="Guo W."/>
            <person name="Chen H."/>
            <person name="Zhou L."/>
            <person name="Ni X."/>
            <person name="Tian J."/>
            <person name="Zhou Y."/>
            <person name="Sheng Y."/>
            <person name="Liu T."/>
            <person name="Pan Y."/>
            <person name="Xia L."/>
            <person name="Li J."/>
            <person name="Zhao F."/>
            <person name="Cao W."/>
        </authorList>
    </citation>
    <scope>NUCLEOTIDE SEQUENCE</scope>
    <source>
        <strain evidence="1">Dsil-2018</strain>
    </source>
</reference>
<gene>
    <name evidence="1" type="ORF">HPB49_006029</name>
</gene>
<sequence>MAGRRADSALVKLLTGNKDLLMSHVSGGPYAGMTKILKKYWLNLHTTAKSSEKISGNVHATSSSPGKLTSGDDFYLLSNGLALMSTGIEVHNNSLYRFITPNCVFEFVRAIVANRLATSARDWIDIYSKNPSGTGFIHTEDVTAVLRKQTYWPSYNIPYSPLMFQLSGAPFNVQKYGDWFTYDKNPRAQIFRRDHIKVADTHSMVTLMRYNDFKHDPISKCLCIPPFSAVNGISARSDLNMMPGRYPFSALGPASRGGIDMKMTNASLATGLGLIAVAGPTHDQQPPFRWSTSGFHDLHAGQPDLWNFAPFVCTWGKGNCQP</sequence>
<comment type="caution">
    <text evidence="1">The sequence shown here is derived from an EMBL/GenBank/DDBJ whole genome shotgun (WGS) entry which is preliminary data.</text>
</comment>
<name>A0ACB8DWA1_DERSI</name>
<organism evidence="1 2">
    <name type="scientific">Dermacentor silvarum</name>
    <name type="common">Tick</name>
    <dbReference type="NCBI Taxonomy" id="543639"/>
    <lineage>
        <taxon>Eukaryota</taxon>
        <taxon>Metazoa</taxon>
        <taxon>Ecdysozoa</taxon>
        <taxon>Arthropoda</taxon>
        <taxon>Chelicerata</taxon>
        <taxon>Arachnida</taxon>
        <taxon>Acari</taxon>
        <taxon>Parasitiformes</taxon>
        <taxon>Ixodida</taxon>
        <taxon>Ixodoidea</taxon>
        <taxon>Ixodidae</taxon>
        <taxon>Rhipicephalinae</taxon>
        <taxon>Dermacentor</taxon>
    </lineage>
</organism>
<evidence type="ECO:0000313" key="1">
    <source>
        <dbReference type="EMBL" id="KAH7978594.1"/>
    </source>
</evidence>
<dbReference type="Proteomes" id="UP000821865">
    <property type="component" value="Chromosome 1"/>
</dbReference>
<protein>
    <submittedName>
        <fullName evidence="1">Uncharacterized protein</fullName>
    </submittedName>
</protein>
<keyword evidence="2" id="KW-1185">Reference proteome</keyword>
<proteinExistence type="predicted"/>
<accession>A0ACB8DWA1</accession>
<evidence type="ECO:0000313" key="2">
    <source>
        <dbReference type="Proteomes" id="UP000821865"/>
    </source>
</evidence>
<dbReference type="EMBL" id="CM023470">
    <property type="protein sequence ID" value="KAH7978594.1"/>
    <property type="molecule type" value="Genomic_DNA"/>
</dbReference>